<protein>
    <submittedName>
        <fullName evidence="2">Uncharacterized protein</fullName>
    </submittedName>
</protein>
<feature type="region of interest" description="Disordered" evidence="1">
    <location>
        <begin position="1"/>
        <end position="25"/>
    </location>
</feature>
<dbReference type="Proteomes" id="UP000015346">
    <property type="component" value="Unassembled WGS sequence"/>
</dbReference>
<reference evidence="2 3" key="1">
    <citation type="journal article" date="2013" name="Stand. Genomic Sci.">
        <title>Genome sequence of the reddish-pigmented Rubellimicrobium thermophilum type strain (DSM 16684(T)), a member of the Roseobacter clade.</title>
        <authorList>
            <person name="Fiebig A."/>
            <person name="Riedel T."/>
            <person name="Gronow S."/>
            <person name="Petersen J."/>
            <person name="Klenk H.P."/>
            <person name="Goker M."/>
        </authorList>
    </citation>
    <scope>NUCLEOTIDE SEQUENCE [LARGE SCALE GENOMIC DNA]</scope>
    <source>
        <strain evidence="2 3">DSM 16684</strain>
    </source>
</reference>
<evidence type="ECO:0000256" key="1">
    <source>
        <dbReference type="SAM" id="MobiDB-lite"/>
    </source>
</evidence>
<comment type="caution">
    <text evidence="2">The sequence shown here is derived from an EMBL/GenBank/DDBJ whole genome shotgun (WGS) entry which is preliminary data.</text>
</comment>
<evidence type="ECO:0000313" key="2">
    <source>
        <dbReference type="EMBL" id="EPX82720.1"/>
    </source>
</evidence>
<proteinExistence type="predicted"/>
<dbReference type="AlphaFoldDB" id="S9RXH0"/>
<dbReference type="EMBL" id="AOLV01000039">
    <property type="protein sequence ID" value="EPX82720.1"/>
    <property type="molecule type" value="Genomic_DNA"/>
</dbReference>
<gene>
    <name evidence="2" type="ORF">ruthe_03181</name>
</gene>
<keyword evidence="3" id="KW-1185">Reference proteome</keyword>
<dbReference type="STRING" id="1123069.ruthe_03181"/>
<name>S9RXH0_9RHOB</name>
<sequence>MRRKADRLGPQILEQEGHAAEGPARQAVADGAARLPLLQQDDGIEGGVAGSHPLQRRIEQIVGADLAGCDKGGKAKRVVIVEVRHAPSPPWPGGQ</sequence>
<evidence type="ECO:0000313" key="3">
    <source>
        <dbReference type="Proteomes" id="UP000015346"/>
    </source>
</evidence>
<organism evidence="2 3">
    <name type="scientific">Rubellimicrobium thermophilum DSM 16684</name>
    <dbReference type="NCBI Taxonomy" id="1123069"/>
    <lineage>
        <taxon>Bacteria</taxon>
        <taxon>Pseudomonadati</taxon>
        <taxon>Pseudomonadota</taxon>
        <taxon>Alphaproteobacteria</taxon>
        <taxon>Rhodobacterales</taxon>
        <taxon>Roseobacteraceae</taxon>
        <taxon>Rubellimicrobium</taxon>
    </lineage>
</organism>
<dbReference type="HOGENOM" id="CLU_2371053_0_0_5"/>
<accession>S9RXH0</accession>